<dbReference type="RefSeq" id="XP_005846260.1">
    <property type="nucleotide sequence ID" value="XM_005846198.1"/>
</dbReference>
<reference evidence="3 4" key="1">
    <citation type="journal article" date="2010" name="Plant Cell">
        <title>The Chlorella variabilis NC64A genome reveals adaptation to photosymbiosis, coevolution with viruses, and cryptic sex.</title>
        <authorList>
            <person name="Blanc G."/>
            <person name="Duncan G."/>
            <person name="Agarkova I."/>
            <person name="Borodovsky M."/>
            <person name="Gurnon J."/>
            <person name="Kuo A."/>
            <person name="Lindquist E."/>
            <person name="Lucas S."/>
            <person name="Pangilinan J."/>
            <person name="Polle J."/>
            <person name="Salamov A."/>
            <person name="Terry A."/>
            <person name="Yamada T."/>
            <person name="Dunigan D.D."/>
            <person name="Grigoriev I.V."/>
            <person name="Claverie J.M."/>
            <person name="Van Etten J.L."/>
        </authorList>
    </citation>
    <scope>NUCLEOTIDE SEQUENCE [LARGE SCALE GENOMIC DNA]</scope>
    <source>
        <strain evidence="3 4">NC64A</strain>
    </source>
</reference>
<evidence type="ECO:0000313" key="3">
    <source>
        <dbReference type="EMBL" id="EFN54158.1"/>
    </source>
</evidence>
<evidence type="ECO:0000259" key="2">
    <source>
        <dbReference type="SMART" id="SM00670"/>
    </source>
</evidence>
<dbReference type="InterPro" id="IPR002716">
    <property type="entry name" value="PIN_dom"/>
</dbReference>
<name>E1ZIH0_CHLVA</name>
<dbReference type="EMBL" id="GL433848">
    <property type="protein sequence ID" value="EFN54158.1"/>
    <property type="molecule type" value="Genomic_DNA"/>
</dbReference>
<evidence type="ECO:0000256" key="1">
    <source>
        <dbReference type="SAM" id="MobiDB-lite"/>
    </source>
</evidence>
<dbReference type="eggNOG" id="ENOG502SD5E">
    <property type="taxonomic scope" value="Eukaryota"/>
</dbReference>
<keyword evidence="4" id="KW-1185">Reference proteome</keyword>
<evidence type="ECO:0000313" key="4">
    <source>
        <dbReference type="Proteomes" id="UP000008141"/>
    </source>
</evidence>
<proteinExistence type="predicted"/>
<dbReference type="Gene3D" id="3.40.50.1010">
    <property type="entry name" value="5'-nuclease"/>
    <property type="match status" value="1"/>
</dbReference>
<organism evidence="4">
    <name type="scientific">Chlorella variabilis</name>
    <name type="common">Green alga</name>
    <dbReference type="NCBI Taxonomy" id="554065"/>
    <lineage>
        <taxon>Eukaryota</taxon>
        <taxon>Viridiplantae</taxon>
        <taxon>Chlorophyta</taxon>
        <taxon>core chlorophytes</taxon>
        <taxon>Trebouxiophyceae</taxon>
        <taxon>Chlorellales</taxon>
        <taxon>Chlorellaceae</taxon>
        <taxon>Chlorella clade</taxon>
        <taxon>Chlorella</taxon>
    </lineage>
</organism>
<dbReference type="PANTHER" id="PTHR16161:SF0">
    <property type="entry name" value="TRANSCRIPTIONAL PROTEIN SWT1"/>
    <property type="match status" value="1"/>
</dbReference>
<feature type="domain" description="PIN" evidence="2">
    <location>
        <begin position="209"/>
        <end position="359"/>
    </location>
</feature>
<dbReference type="CDD" id="cd18727">
    <property type="entry name" value="PIN_Swt1-like"/>
    <property type="match status" value="1"/>
</dbReference>
<dbReference type="InterPro" id="IPR052626">
    <property type="entry name" value="SWT1_Regulator"/>
</dbReference>
<dbReference type="InParanoid" id="E1ZIH0"/>
<feature type="compositionally biased region" description="Basic and acidic residues" evidence="1">
    <location>
        <begin position="767"/>
        <end position="784"/>
    </location>
</feature>
<feature type="compositionally biased region" description="Low complexity" evidence="1">
    <location>
        <begin position="425"/>
        <end position="447"/>
    </location>
</feature>
<dbReference type="AlphaFoldDB" id="E1ZIH0"/>
<feature type="region of interest" description="Disordered" evidence="1">
    <location>
        <begin position="767"/>
        <end position="786"/>
    </location>
</feature>
<dbReference type="SMART" id="SM00670">
    <property type="entry name" value="PINc"/>
    <property type="match status" value="1"/>
</dbReference>
<feature type="region of interest" description="Disordered" evidence="1">
    <location>
        <begin position="387"/>
        <end position="480"/>
    </location>
</feature>
<dbReference type="OrthoDB" id="515548at2759"/>
<dbReference type="Pfam" id="PF13638">
    <property type="entry name" value="PIN_4"/>
    <property type="match status" value="1"/>
</dbReference>
<dbReference type="Proteomes" id="UP000008141">
    <property type="component" value="Unassembled WGS sequence"/>
</dbReference>
<dbReference type="SUPFAM" id="SSF88723">
    <property type="entry name" value="PIN domain-like"/>
    <property type="match status" value="1"/>
</dbReference>
<protein>
    <recommendedName>
        <fullName evidence="2">PIN domain-containing protein</fullName>
    </recommendedName>
</protein>
<dbReference type="PANTHER" id="PTHR16161">
    <property type="entry name" value="TRANSCRIPTIONAL PROTEIN SWT1"/>
    <property type="match status" value="1"/>
</dbReference>
<dbReference type="KEGG" id="cvr:CHLNCDRAFT_135567"/>
<dbReference type="GO" id="GO:0005634">
    <property type="term" value="C:nucleus"/>
    <property type="evidence" value="ECO:0007669"/>
    <property type="project" value="TreeGrafter"/>
</dbReference>
<dbReference type="InterPro" id="IPR029060">
    <property type="entry name" value="PIN-like_dom_sf"/>
</dbReference>
<accession>E1ZIH0</accession>
<gene>
    <name evidence="3" type="ORF">CHLNCDRAFT_135567</name>
</gene>
<sequence length="917" mass="98113">MQGGDVEFLFGKLGTHARIAGATLRLKDAFESDRFGRKVVVEATSRRIAASAMSALLFQLCLLFRVPTPLDESKWRYLGNVGLQKGEVQGPVAYKSLVRWREKGQLDEDELRCQHEATRCWVPLWFVVAAGEKVALEECAPESGDDVSMEDAEQLVADLNSQRSTGGMLQPPRGDGHLADFPWLSEEQAAEPMDIEPGDGGAPQEGARLFVVVDTNVLMSHIDSVTKTLEEYGAAATQASGEGKPVVEVLLLVPWIVLCELDLLKGSNRREQAGSARRALRRLHALTSMRDSFVRLQPAKEHAQAVQREPIPGASPQLRNDDMILQTVLFYRANIVHGLRAAGRRSGAFLLSNDSGLAVRAQANGVRCFTALEFPRGAEQLAQAVPEDGDAGPVTSGGTGQQPGLVPPGSGRHSLDSQPAGVLPGASSGGSLHLQGSGSLPQPASPAQQPPLPHSQPPRAAHLAAAAAPHQQAQAQQLTEQMRQLQMAGQQAAAASLQQQQQAAAAFQQQQQAAAAFQQQQQQEQAAAAFHHHQQQQQQQQAAAAFQQQQQQQQRVQATTAQHPAAVLGALQKAFIERDAELGIMAGALGVPLEQLLSAVAAHVGMPLQQLARERQQALAGGPVSPQLLQAVRLVDRARGDPQLAATLLQAQAQAQHLAELQQRALGSQQEALAQLGPNLQALALLQGQLQAATAGLGSNGGSAGGGGGLMPGMQAQQGGPQRGGAVAALWWARRRLAAAAAAANFLEDRRRGVEELWAPWVMHHRQEERGDRGLETGEDREGLPGDARSTLRAIFKHKTSSTWGLLEKDLVEKELTQLERYLKDSRPAEVNGVTKAVHAVLAVLRQFHHAALKSLGGDPKPGDKPDPATIELFVSLEEARAAAERGIQRCSQLLDRLQPAGRADAALPSHHSLGQQ</sequence>
<feature type="compositionally biased region" description="Low complexity" evidence="1">
    <location>
        <begin position="457"/>
        <end position="480"/>
    </location>
</feature>
<dbReference type="GeneID" id="17353655"/>